<evidence type="ECO:0000313" key="1">
    <source>
        <dbReference type="EMBL" id="EKE27539.1"/>
    </source>
</evidence>
<protein>
    <submittedName>
        <fullName evidence="1">Uncharacterized protein</fullName>
    </submittedName>
</protein>
<organism evidence="1">
    <name type="scientific">uncultured bacterium</name>
    <name type="common">gcode 4</name>
    <dbReference type="NCBI Taxonomy" id="1234023"/>
    <lineage>
        <taxon>Bacteria</taxon>
        <taxon>environmental samples</taxon>
    </lineage>
</organism>
<proteinExistence type="predicted"/>
<dbReference type="AlphaFoldDB" id="K2GBH8"/>
<accession>K2GBH8</accession>
<dbReference type="EMBL" id="AMFJ01000469">
    <property type="protein sequence ID" value="EKE27539.1"/>
    <property type="molecule type" value="Genomic_DNA"/>
</dbReference>
<comment type="caution">
    <text evidence="1">The sequence shown here is derived from an EMBL/GenBank/DDBJ whole genome shotgun (WGS) entry which is preliminary data.</text>
</comment>
<gene>
    <name evidence="1" type="ORF">ACD_3C00195G0003</name>
</gene>
<name>K2GBH8_9BACT</name>
<sequence>MLNYTWLSESPSTQKLSIPQLLLTHTPTKTNEILHTSNSAISDTFTVTWTKEFKAKNPENSTVMKWHLRHLPLVPWVVQKWLLFKAFKISEDIYSWKEIIKTTFWSPILWWDEIKLSQSEFELLHADNKIAVKIEKADSCPGYEDMGYRIDFQDAMSDSDLDRILLQHLEFRFVSWLAFLKKSADSEVNIWDVFQWYFAIPEDFKFFTEDNWIKTVEPFLIEEFAAQIWVVAISWRIWHATNENNDILDTWSTMTFDSSICKYSGKKLVLGSDFRLTWRVKDITKRTVSFEYTWFNDKMEEVIRWEISGKIVGLKMLKRMTR</sequence>
<reference evidence="1" key="1">
    <citation type="journal article" date="2012" name="Science">
        <title>Fermentation, hydrogen, and sulfur metabolism in multiple uncultivated bacterial phyla.</title>
        <authorList>
            <person name="Wrighton K.C."/>
            <person name="Thomas B.C."/>
            <person name="Sharon I."/>
            <person name="Miller C.S."/>
            <person name="Castelle C.J."/>
            <person name="VerBerkmoes N.C."/>
            <person name="Wilkins M.J."/>
            <person name="Hettich R.L."/>
            <person name="Lipton M.S."/>
            <person name="Williams K.H."/>
            <person name="Long P.E."/>
            <person name="Banfield J.F."/>
        </authorList>
    </citation>
    <scope>NUCLEOTIDE SEQUENCE [LARGE SCALE GENOMIC DNA]</scope>
</reference>